<evidence type="ECO:0000313" key="4">
    <source>
        <dbReference type="Proteomes" id="UP000494106"/>
    </source>
</evidence>
<reference evidence="3 4" key="1">
    <citation type="submission" date="2020-04" db="EMBL/GenBank/DDBJ databases">
        <authorList>
            <person name="Wallbank WR R."/>
            <person name="Pardo Diaz C."/>
            <person name="Kozak K."/>
            <person name="Martin S."/>
            <person name="Jiggins C."/>
            <person name="Moest M."/>
            <person name="Warren A I."/>
            <person name="Byers J.R.P. K."/>
            <person name="Montejo-Kovacevich G."/>
            <person name="Yen C E."/>
        </authorList>
    </citation>
    <scope>NUCLEOTIDE SEQUENCE [LARGE SCALE GENOMIC DNA]</scope>
</reference>
<comment type="caution">
    <text evidence="3">The sequence shown here is derived from an EMBL/GenBank/DDBJ whole genome shotgun (WGS) entry which is preliminary data.</text>
</comment>
<dbReference type="AlphaFoldDB" id="A0A8S0Z0R1"/>
<name>A0A8S0Z0R1_ARCPL</name>
<keyword evidence="4" id="KW-1185">Reference proteome</keyword>
<sequence>MTINWMLLILLQYDITVISSPSIAGVTYMDNFDFEERYKDVNECNPFYWHPLHLPEVCADMFEQLIRSKLAKNNPVRVMRERDPYDVYSLNPMQMDFSHPMYEIGTDGDASTTYGKRKPLTPYEKMLELLKKDIKKQPSVPKIGMLPHLGPVAIYNQEISKKSETMIKELATSYAKIGQQTYADYLGYNDSPDPQLYIWDSEKNRTEEYKAKQKKKKNKDKISRTKTKQGGVVTIVETRNPRRRRRSILLTILSLDGVLCTIDGSLNFQRPRNATKPGEDPCNPLYWYPRAIPEYCYNEKEMIPKPDIFQQPIPMPIPVPLPPPMKLPQPVPFPQLVPSFMPAIYPLPFGIPLAPTNPMLPIAGFPYPPSPEYMPKPTPPLMPPPPPKPLLPSPFATYVPPYGIQRRGLSMVPGLPGLVSPNGGINILPFSDAYADLLEKHKQKMIRKRLQKLLDEYDKYPWNSSHESSRRRNTRRMNNNNIDEEDEVRRPKDNNLNDPEQRTSEARKMEDIFQKYDFLKDANQFN</sequence>
<organism evidence="3 4">
    <name type="scientific">Arctia plantaginis</name>
    <name type="common">Wood tiger moth</name>
    <name type="synonym">Phalaena plantaginis</name>
    <dbReference type="NCBI Taxonomy" id="874455"/>
    <lineage>
        <taxon>Eukaryota</taxon>
        <taxon>Metazoa</taxon>
        <taxon>Ecdysozoa</taxon>
        <taxon>Arthropoda</taxon>
        <taxon>Hexapoda</taxon>
        <taxon>Insecta</taxon>
        <taxon>Pterygota</taxon>
        <taxon>Neoptera</taxon>
        <taxon>Endopterygota</taxon>
        <taxon>Lepidoptera</taxon>
        <taxon>Glossata</taxon>
        <taxon>Ditrysia</taxon>
        <taxon>Noctuoidea</taxon>
        <taxon>Erebidae</taxon>
        <taxon>Arctiinae</taxon>
        <taxon>Arctia</taxon>
    </lineage>
</organism>
<feature type="signal peptide" evidence="2">
    <location>
        <begin position="1"/>
        <end position="19"/>
    </location>
</feature>
<gene>
    <name evidence="3" type="ORF">APLA_LOCUS2408</name>
</gene>
<evidence type="ECO:0000256" key="2">
    <source>
        <dbReference type="SAM" id="SignalP"/>
    </source>
</evidence>
<evidence type="ECO:0000256" key="1">
    <source>
        <dbReference type="SAM" id="MobiDB-lite"/>
    </source>
</evidence>
<proteinExistence type="predicted"/>
<dbReference type="Proteomes" id="UP000494106">
    <property type="component" value="Unassembled WGS sequence"/>
</dbReference>
<feature type="compositionally biased region" description="Basic and acidic residues" evidence="1">
    <location>
        <begin position="487"/>
        <end position="509"/>
    </location>
</feature>
<protein>
    <submittedName>
        <fullName evidence="3">Uncharacterized protein</fullName>
    </submittedName>
</protein>
<evidence type="ECO:0000313" key="3">
    <source>
        <dbReference type="EMBL" id="CAB3225191.1"/>
    </source>
</evidence>
<feature type="chain" id="PRO_5035871472" evidence="2">
    <location>
        <begin position="20"/>
        <end position="526"/>
    </location>
</feature>
<keyword evidence="2" id="KW-0732">Signal</keyword>
<feature type="region of interest" description="Disordered" evidence="1">
    <location>
        <begin position="460"/>
        <end position="509"/>
    </location>
</feature>
<dbReference type="OrthoDB" id="7485426at2759"/>
<accession>A0A8S0Z0R1</accession>
<dbReference type="EMBL" id="CADEBC010000205">
    <property type="protein sequence ID" value="CAB3225191.1"/>
    <property type="molecule type" value="Genomic_DNA"/>
</dbReference>